<dbReference type="SMART" id="SM00091">
    <property type="entry name" value="PAS"/>
    <property type="match status" value="1"/>
</dbReference>
<dbReference type="PROSITE" id="PS50113">
    <property type="entry name" value="PAC"/>
    <property type="match status" value="1"/>
</dbReference>
<dbReference type="InterPro" id="IPR001610">
    <property type="entry name" value="PAC"/>
</dbReference>
<protein>
    <submittedName>
        <fullName evidence="4">SpoIIE family protein phosphatase</fullName>
    </submittedName>
</protein>
<dbReference type="Gene3D" id="3.30.450.20">
    <property type="entry name" value="PAS domain"/>
    <property type="match status" value="1"/>
</dbReference>
<dbReference type="InterPro" id="IPR003018">
    <property type="entry name" value="GAF"/>
</dbReference>
<dbReference type="InterPro" id="IPR035965">
    <property type="entry name" value="PAS-like_dom_sf"/>
</dbReference>
<evidence type="ECO:0000259" key="2">
    <source>
        <dbReference type="PROSITE" id="PS50112"/>
    </source>
</evidence>
<feature type="domain" description="PAC" evidence="3">
    <location>
        <begin position="274"/>
        <end position="326"/>
    </location>
</feature>
<dbReference type="InterPro" id="IPR029016">
    <property type="entry name" value="GAF-like_dom_sf"/>
</dbReference>
<dbReference type="InterPro" id="IPR000700">
    <property type="entry name" value="PAS-assoc_C"/>
</dbReference>
<dbReference type="InterPro" id="IPR000014">
    <property type="entry name" value="PAS"/>
</dbReference>
<accession>A0ABS0NME4</accession>
<keyword evidence="5" id="KW-1185">Reference proteome</keyword>
<dbReference type="Pfam" id="PF08447">
    <property type="entry name" value="PAS_3"/>
    <property type="match status" value="1"/>
</dbReference>
<organism evidence="4 5">
    <name type="scientific">Streptomyces pactum</name>
    <dbReference type="NCBI Taxonomy" id="68249"/>
    <lineage>
        <taxon>Bacteria</taxon>
        <taxon>Bacillati</taxon>
        <taxon>Actinomycetota</taxon>
        <taxon>Actinomycetes</taxon>
        <taxon>Kitasatosporales</taxon>
        <taxon>Streptomycetaceae</taxon>
        <taxon>Streptomyces</taxon>
    </lineage>
</organism>
<dbReference type="Pfam" id="PF07228">
    <property type="entry name" value="SpoIIE"/>
    <property type="match status" value="1"/>
</dbReference>
<dbReference type="Gene3D" id="3.30.450.40">
    <property type="match status" value="2"/>
</dbReference>
<dbReference type="InterPro" id="IPR036457">
    <property type="entry name" value="PPM-type-like_dom_sf"/>
</dbReference>
<dbReference type="Pfam" id="PF13185">
    <property type="entry name" value="GAF_2"/>
    <property type="match status" value="1"/>
</dbReference>
<dbReference type="SUPFAM" id="SSF55785">
    <property type="entry name" value="PYP-like sensor domain (PAS domain)"/>
    <property type="match status" value="1"/>
</dbReference>
<dbReference type="Gene3D" id="2.10.70.100">
    <property type="match status" value="1"/>
</dbReference>
<dbReference type="InterPro" id="IPR013655">
    <property type="entry name" value="PAS_fold_3"/>
</dbReference>
<dbReference type="InterPro" id="IPR001932">
    <property type="entry name" value="PPM-type_phosphatase-like_dom"/>
</dbReference>
<dbReference type="Proteomes" id="UP000807371">
    <property type="component" value="Unassembled WGS sequence"/>
</dbReference>
<dbReference type="SMART" id="SM00086">
    <property type="entry name" value="PAC"/>
    <property type="match status" value="1"/>
</dbReference>
<dbReference type="CDD" id="cd00130">
    <property type="entry name" value="PAS"/>
    <property type="match status" value="1"/>
</dbReference>
<feature type="domain" description="PAS" evidence="2">
    <location>
        <begin position="200"/>
        <end position="272"/>
    </location>
</feature>
<comment type="caution">
    <text evidence="4">The sequence shown here is derived from an EMBL/GenBank/DDBJ whole genome shotgun (WGS) entry which is preliminary data.</text>
</comment>
<name>A0ABS0NME4_9ACTN</name>
<dbReference type="RefSeq" id="WP_197989784.1">
    <property type="nucleotide sequence ID" value="NZ_JACYXC010000001.1"/>
</dbReference>
<dbReference type="Gene3D" id="3.60.40.10">
    <property type="entry name" value="PPM-type phosphatase domain"/>
    <property type="match status" value="1"/>
</dbReference>
<dbReference type="PANTHER" id="PTHR43156:SF2">
    <property type="entry name" value="STAGE II SPORULATION PROTEIN E"/>
    <property type="match status" value="1"/>
</dbReference>
<dbReference type="InterPro" id="IPR052016">
    <property type="entry name" value="Bact_Sigma-Reg"/>
</dbReference>
<evidence type="ECO:0000313" key="5">
    <source>
        <dbReference type="Proteomes" id="UP000807371"/>
    </source>
</evidence>
<proteinExistence type="predicted"/>
<evidence type="ECO:0000256" key="1">
    <source>
        <dbReference type="ARBA" id="ARBA00022801"/>
    </source>
</evidence>
<dbReference type="EMBL" id="JACYXC010000001">
    <property type="protein sequence ID" value="MBH5336360.1"/>
    <property type="molecule type" value="Genomic_DNA"/>
</dbReference>
<dbReference type="NCBIfam" id="TIGR00229">
    <property type="entry name" value="sensory_box"/>
    <property type="match status" value="1"/>
</dbReference>
<evidence type="ECO:0000313" key="4">
    <source>
        <dbReference type="EMBL" id="MBH5336360.1"/>
    </source>
</evidence>
<dbReference type="SUPFAM" id="SSF81606">
    <property type="entry name" value="PP2C-like"/>
    <property type="match status" value="1"/>
</dbReference>
<keyword evidence="1" id="KW-0378">Hydrolase</keyword>
<dbReference type="PROSITE" id="PS50112">
    <property type="entry name" value="PAS"/>
    <property type="match status" value="1"/>
</dbReference>
<dbReference type="SMART" id="SM00065">
    <property type="entry name" value="GAF"/>
    <property type="match status" value="2"/>
</dbReference>
<reference evidence="4 5" key="1">
    <citation type="submission" date="2020-09" db="EMBL/GenBank/DDBJ databases">
        <title>Biosynthesis of the nuclear factor of activated T cells inhibitor NFAT-133 and its congeners in Streptomyces pactum.</title>
        <authorList>
            <person name="Zhou W."/>
            <person name="Posri P."/>
            <person name="Abugrain M.E."/>
            <person name="Weisberg A.J."/>
            <person name="Chang J.H."/>
            <person name="Mahmud T."/>
        </authorList>
    </citation>
    <scope>NUCLEOTIDE SEQUENCE [LARGE SCALE GENOMIC DNA]</scope>
    <source>
        <strain evidence="4 5">ATCC 27456</strain>
    </source>
</reference>
<evidence type="ECO:0000259" key="3">
    <source>
        <dbReference type="PROSITE" id="PS50113"/>
    </source>
</evidence>
<gene>
    <name evidence="4" type="ORF">IHE55_16870</name>
</gene>
<sequence length="744" mass="80492">MPAPVPDAPAAAGAREEDLGAAARAAALRLLACTDTGTLLTLLLDACLARVGGDRGALYVLRDDGRLRLAACRGYSAELQEQFATVSPHADLPAPRAVRERRPVFMPAEYFRPSYPEVADFGEPLAYVCFPLLADDRCLGAVMLRTPPQPPTGAEERDLNLLTAVGAHRLEHLLSLGDATPPGGAPRLGQTVRRIDTRSRGARLRLAVSSADIGFFDWDFATGRVVWDEPLCRIYGVSPQEFDERVESFFRVLHPADRPGVEQELNRALRTGKFSVTHRVVHPGGQLRWVKAEGRVLHDADDRPQGMLGIVQDRTEEHRRYVRDTARREFLLSVTRAITGAFSTQEVIDTAAAMVLPTLGARHIIVYVGGDTGGLAVAATHGFDAAELAALEAQVQEVPHDPELLTALERRPLFCETRADYQAVYSAGLPRLPGQEAWAILPLITAEGPVGTCVISFDRPHVFTKDDEALCIAAAGVLAQAVGRSRLTDERRRQMTELQRLMLPSTIPELPGLEIAARYLPGSKGLEVGGDWYDVVPGSDGRVMVVVGDVQGHSAQAAAVMGHVRVAMRVHARDETDPAELLVRGNDILCEVDTDRYATCVAVQVSAARDRVRVARAGHAYPLLIEPGGRVREVEVPGGVPMGCFDAQEYPVAEETLLPGATLVLYTDGLVERRGEDLGDSLAELMRSLAEWSFEEPAPGTAGERRPRDLNALADRVVASVGASPAQDDIALLLLRRTGPGPAR</sequence>
<dbReference type="SMART" id="SM00331">
    <property type="entry name" value="PP2C_SIG"/>
    <property type="match status" value="1"/>
</dbReference>
<dbReference type="PANTHER" id="PTHR43156">
    <property type="entry name" value="STAGE II SPORULATION PROTEIN E-RELATED"/>
    <property type="match status" value="1"/>
</dbReference>
<dbReference type="SUPFAM" id="SSF55781">
    <property type="entry name" value="GAF domain-like"/>
    <property type="match status" value="2"/>
</dbReference>
<dbReference type="Pfam" id="PF01590">
    <property type="entry name" value="GAF"/>
    <property type="match status" value="1"/>
</dbReference>